<dbReference type="OrthoDB" id="7161040at2"/>
<dbReference type="Gene3D" id="2.60.40.420">
    <property type="entry name" value="Cupredoxins - blue copper proteins"/>
    <property type="match status" value="1"/>
</dbReference>
<feature type="chain" id="PRO_5015449786" evidence="1">
    <location>
        <begin position="19"/>
        <end position="115"/>
    </location>
</feature>
<dbReference type="Proteomes" id="UP000241010">
    <property type="component" value="Unassembled WGS sequence"/>
</dbReference>
<dbReference type="EMBL" id="PZKG01000189">
    <property type="protein sequence ID" value="PTE19732.1"/>
    <property type="molecule type" value="Genomic_DNA"/>
</dbReference>
<dbReference type="InterPro" id="IPR008972">
    <property type="entry name" value="Cupredoxin"/>
</dbReference>
<dbReference type="SUPFAM" id="SSF49503">
    <property type="entry name" value="Cupredoxins"/>
    <property type="match status" value="1"/>
</dbReference>
<keyword evidence="1" id="KW-0732">Signal</keyword>
<sequence length="115" mass="12549">MARAILLAALLLAAPAPAEEPLPSFRIEMKDGVVTPRRLEVPAGVAFKIEIVNSGATPAEFESLRMRKEKVLSPGAESFVTVRRLSPGDYPFFEEFHLEMDSAHGLIVAKESEGQ</sequence>
<dbReference type="Pfam" id="PF13473">
    <property type="entry name" value="Cupredoxin_1"/>
    <property type="match status" value="1"/>
</dbReference>
<keyword evidence="4" id="KW-1185">Reference proteome</keyword>
<gene>
    <name evidence="3" type="ORF">C5F48_21305</name>
</gene>
<feature type="domain" description="EfeO-type cupredoxin-like" evidence="2">
    <location>
        <begin position="4"/>
        <end position="108"/>
    </location>
</feature>
<evidence type="ECO:0000259" key="2">
    <source>
        <dbReference type="Pfam" id="PF13473"/>
    </source>
</evidence>
<organism evidence="3 4">
    <name type="scientific">Cereibacter changlensis JA139</name>
    <dbReference type="NCBI Taxonomy" id="1188249"/>
    <lineage>
        <taxon>Bacteria</taxon>
        <taxon>Pseudomonadati</taxon>
        <taxon>Pseudomonadota</taxon>
        <taxon>Alphaproteobacteria</taxon>
        <taxon>Rhodobacterales</taxon>
        <taxon>Paracoccaceae</taxon>
        <taxon>Cereibacter</taxon>
    </lineage>
</organism>
<comment type="caution">
    <text evidence="3">The sequence shown here is derived from an EMBL/GenBank/DDBJ whole genome shotgun (WGS) entry which is preliminary data.</text>
</comment>
<dbReference type="InterPro" id="IPR028096">
    <property type="entry name" value="EfeO_Cupredoxin"/>
</dbReference>
<evidence type="ECO:0000313" key="4">
    <source>
        <dbReference type="Proteomes" id="UP000241010"/>
    </source>
</evidence>
<proteinExistence type="predicted"/>
<dbReference type="RefSeq" id="WP_107665779.1">
    <property type="nucleotide sequence ID" value="NZ_PZKG01000189.1"/>
</dbReference>
<name>A0A2T4JP97_9RHOB</name>
<accession>A0A2T4JP97</accession>
<evidence type="ECO:0000313" key="3">
    <source>
        <dbReference type="EMBL" id="PTE19732.1"/>
    </source>
</evidence>
<evidence type="ECO:0000256" key="1">
    <source>
        <dbReference type="SAM" id="SignalP"/>
    </source>
</evidence>
<feature type="signal peptide" evidence="1">
    <location>
        <begin position="1"/>
        <end position="18"/>
    </location>
</feature>
<protein>
    <submittedName>
        <fullName evidence="3">Cupredoxin-domain containing protein</fullName>
    </submittedName>
</protein>
<reference evidence="3 4" key="1">
    <citation type="submission" date="2018-03" db="EMBL/GenBank/DDBJ databases">
        <title>Cereibacter changlensis.</title>
        <authorList>
            <person name="Meyer T.E."/>
            <person name="Miller S."/>
            <person name="Lodha T."/>
            <person name="Gandham S."/>
            <person name="Chintalapati S."/>
            <person name="Chintalapati V.R."/>
        </authorList>
    </citation>
    <scope>NUCLEOTIDE SEQUENCE [LARGE SCALE GENOMIC DNA]</scope>
    <source>
        <strain evidence="3 4">JA139</strain>
    </source>
</reference>
<dbReference type="AlphaFoldDB" id="A0A2T4JP97"/>